<dbReference type="AlphaFoldDB" id="A0AAF3FCT4"/>
<evidence type="ECO:0000256" key="1">
    <source>
        <dbReference type="SAM" id="Phobius"/>
    </source>
</evidence>
<keyword evidence="1" id="KW-0472">Membrane</keyword>
<sequence>MTVLFLFRQTMHKLTLTEELQKMYNVAQFSSPDYPAVFAIIAGTTIVLTLALIYIAVFFWNIDSRHDSIIYRLTGIRAKKE</sequence>
<keyword evidence="3" id="KW-1185">Reference proteome</keyword>
<evidence type="ECO:0000313" key="3">
    <source>
        <dbReference type="Proteomes" id="UP000887575"/>
    </source>
</evidence>
<organism evidence="3 4">
    <name type="scientific">Mesorhabditis belari</name>
    <dbReference type="NCBI Taxonomy" id="2138241"/>
    <lineage>
        <taxon>Eukaryota</taxon>
        <taxon>Metazoa</taxon>
        <taxon>Ecdysozoa</taxon>
        <taxon>Nematoda</taxon>
        <taxon>Chromadorea</taxon>
        <taxon>Rhabditida</taxon>
        <taxon>Rhabditina</taxon>
        <taxon>Rhabditomorpha</taxon>
        <taxon>Rhabditoidea</taxon>
        <taxon>Rhabditidae</taxon>
        <taxon>Mesorhabditinae</taxon>
        <taxon>Mesorhabditis</taxon>
    </lineage>
</organism>
<keyword evidence="1" id="KW-1133">Transmembrane helix</keyword>
<name>A0AAF3FCT4_9BILA</name>
<dbReference type="InterPro" id="IPR012493">
    <property type="entry name" value="Renin_rcpt"/>
</dbReference>
<dbReference type="Proteomes" id="UP000887575">
    <property type="component" value="Unassembled WGS sequence"/>
</dbReference>
<reference evidence="4" key="1">
    <citation type="submission" date="2024-02" db="UniProtKB">
        <authorList>
            <consortium name="WormBaseParasite"/>
        </authorList>
    </citation>
    <scope>IDENTIFICATION</scope>
</reference>
<protein>
    <recommendedName>
        <fullName evidence="2">Renin receptor-like C-terminal transmembrane spanning segment domain-containing protein</fullName>
    </recommendedName>
</protein>
<evidence type="ECO:0000259" key="2">
    <source>
        <dbReference type="Pfam" id="PF07850"/>
    </source>
</evidence>
<dbReference type="GO" id="GO:0030177">
    <property type="term" value="P:positive regulation of Wnt signaling pathway"/>
    <property type="evidence" value="ECO:0007669"/>
    <property type="project" value="TreeGrafter"/>
</dbReference>
<dbReference type="GO" id="GO:0038023">
    <property type="term" value="F:signaling receptor activity"/>
    <property type="evidence" value="ECO:0007669"/>
    <property type="project" value="InterPro"/>
</dbReference>
<evidence type="ECO:0000313" key="4">
    <source>
        <dbReference type="WBParaSite" id="MBELARI_LOCUS4410"/>
    </source>
</evidence>
<dbReference type="InterPro" id="IPR056780">
    <property type="entry name" value="Renin_r_C"/>
</dbReference>
<dbReference type="WBParaSite" id="MBELARI_LOCUS4410">
    <property type="protein sequence ID" value="MBELARI_LOCUS4410"/>
    <property type="gene ID" value="MBELARI_LOCUS4410"/>
</dbReference>
<proteinExistence type="predicted"/>
<accession>A0AAF3FCT4</accession>
<feature type="transmembrane region" description="Helical" evidence="1">
    <location>
        <begin position="36"/>
        <end position="62"/>
    </location>
</feature>
<dbReference type="PANTHER" id="PTHR13351:SF1">
    <property type="entry name" value="RENIN RECEPTOR"/>
    <property type="match status" value="1"/>
</dbReference>
<feature type="domain" description="Renin receptor-like C-terminal transmembrane spanning segment" evidence="2">
    <location>
        <begin position="17"/>
        <end position="80"/>
    </location>
</feature>
<dbReference type="GO" id="GO:0009897">
    <property type="term" value="C:external side of plasma membrane"/>
    <property type="evidence" value="ECO:0007669"/>
    <property type="project" value="TreeGrafter"/>
</dbReference>
<dbReference type="Pfam" id="PF07850">
    <property type="entry name" value="Renin_r"/>
    <property type="match status" value="1"/>
</dbReference>
<dbReference type="PANTHER" id="PTHR13351">
    <property type="entry name" value="RENIN RECEPTOR"/>
    <property type="match status" value="1"/>
</dbReference>
<keyword evidence="1" id="KW-0812">Transmembrane</keyword>